<organism evidence="3 4">
    <name type="scientific">Cyclocybe aegerita</name>
    <name type="common">Black poplar mushroom</name>
    <name type="synonym">Agrocybe aegerita</name>
    <dbReference type="NCBI Taxonomy" id="1973307"/>
    <lineage>
        <taxon>Eukaryota</taxon>
        <taxon>Fungi</taxon>
        <taxon>Dikarya</taxon>
        <taxon>Basidiomycota</taxon>
        <taxon>Agaricomycotina</taxon>
        <taxon>Agaricomycetes</taxon>
        <taxon>Agaricomycetidae</taxon>
        <taxon>Agaricales</taxon>
        <taxon>Agaricineae</taxon>
        <taxon>Bolbitiaceae</taxon>
        <taxon>Cyclocybe</taxon>
    </lineage>
</organism>
<feature type="region of interest" description="Disordered" evidence="1">
    <location>
        <begin position="50"/>
        <end position="82"/>
    </location>
</feature>
<dbReference type="AlphaFoldDB" id="A0A8S0WCK4"/>
<comment type="caution">
    <text evidence="3">The sequence shown here is derived from an EMBL/GenBank/DDBJ whole genome shotgun (WGS) entry which is preliminary data.</text>
</comment>
<gene>
    <name evidence="3" type="ORF">AAE3_LOCUS6912</name>
</gene>
<keyword evidence="2" id="KW-0812">Transmembrane</keyword>
<accession>A0A8S0WCK4</accession>
<dbReference type="Proteomes" id="UP000467700">
    <property type="component" value="Unassembled WGS sequence"/>
</dbReference>
<evidence type="ECO:0000256" key="1">
    <source>
        <dbReference type="SAM" id="MobiDB-lite"/>
    </source>
</evidence>
<keyword evidence="4" id="KW-1185">Reference proteome</keyword>
<proteinExistence type="predicted"/>
<feature type="compositionally biased region" description="Polar residues" evidence="1">
    <location>
        <begin position="123"/>
        <end position="145"/>
    </location>
</feature>
<feature type="transmembrane region" description="Helical" evidence="2">
    <location>
        <begin position="283"/>
        <end position="303"/>
    </location>
</feature>
<name>A0A8S0WCK4_CYCAE</name>
<evidence type="ECO:0000313" key="3">
    <source>
        <dbReference type="EMBL" id="CAA7265030.1"/>
    </source>
</evidence>
<keyword evidence="2" id="KW-0472">Membrane</keyword>
<evidence type="ECO:0000313" key="4">
    <source>
        <dbReference type="Proteomes" id="UP000467700"/>
    </source>
</evidence>
<evidence type="ECO:0000256" key="2">
    <source>
        <dbReference type="SAM" id="Phobius"/>
    </source>
</evidence>
<reference evidence="3 4" key="1">
    <citation type="submission" date="2020-01" db="EMBL/GenBank/DDBJ databases">
        <authorList>
            <person name="Gupta K D."/>
        </authorList>
    </citation>
    <scope>NUCLEOTIDE SEQUENCE [LARGE SCALE GENOMIC DNA]</scope>
</reference>
<dbReference type="EMBL" id="CACVBS010000046">
    <property type="protein sequence ID" value="CAA7265030.1"/>
    <property type="molecule type" value="Genomic_DNA"/>
</dbReference>
<feature type="compositionally biased region" description="Low complexity" evidence="1">
    <location>
        <begin position="183"/>
        <end position="203"/>
    </location>
</feature>
<sequence>MSSISSNTSSITSSACDTLTQRGLFYTNWLNGGHTIVCGNCSQIGSFAGTASPQTSDVDEDHMSSDADSPRIVTRSGPHATTTTINGPAVIGGIPTQTQPTNVHSHGPTVNVNPVFGVPSANLASSDSASGTASNTLTPDDSISTAPERARTGAGRAGTGGGRFSSHGPTVNINPVYAGGTGASRNNRSARSSPASSGPRTRGLQGIGITSSGVAGGASQNTRMSLAINAPQVLNFGQPNANSNTRPEVAVAQVSATLNQTPVATRPRLKERRSNALRSSKLFSVRLFVVFAFFFMLAMYFYISDRAARLARHSMPYFAPALPEEPENQWGLYYTRLVERLTLD</sequence>
<feature type="region of interest" description="Disordered" evidence="1">
    <location>
        <begin position="123"/>
        <end position="216"/>
    </location>
</feature>
<keyword evidence="2" id="KW-1133">Transmembrane helix</keyword>
<protein>
    <submittedName>
        <fullName evidence="3">Uncharacterized protein</fullName>
    </submittedName>
</protein>
<dbReference type="OrthoDB" id="10379189at2759"/>